<proteinExistence type="predicted"/>
<accession>A0A2W4TC27</accession>
<evidence type="ECO:0000313" key="1">
    <source>
        <dbReference type="EMBL" id="PZN82154.1"/>
    </source>
</evidence>
<sequence>MYILLVPKFRLGNAVLKLQRGKGAIAVLRVLRRMGKKEKSESHATPAYYPVAAAQPNAQSDAGLRFASFPRSPLAVIHKCWSTVISAWMPKSSVQGWQTVGNICPFIQGRETKAW</sequence>
<organism evidence="1 2">
    <name type="scientific">Candidatus Methylumidiphilus alinenensis</name>
    <dbReference type="NCBI Taxonomy" id="2202197"/>
    <lineage>
        <taxon>Bacteria</taxon>
        <taxon>Pseudomonadati</taxon>
        <taxon>Pseudomonadota</taxon>
        <taxon>Gammaproteobacteria</taxon>
        <taxon>Methylococcales</taxon>
        <taxon>Candidatus Methylumidiphilus</taxon>
    </lineage>
</organism>
<reference evidence="1 2" key="1">
    <citation type="journal article" date="2018" name="Aquat. Microb. Ecol.">
        <title>Gammaproteobacterial methanotrophs dominate.</title>
        <authorList>
            <person name="Rissanen A.J."/>
            <person name="Saarenheimo J."/>
            <person name="Tiirola M."/>
            <person name="Peura S."/>
            <person name="Aalto S.L."/>
            <person name="Karvinen A."/>
            <person name="Nykanen H."/>
        </authorList>
    </citation>
    <scope>NUCLEOTIDE SEQUENCE [LARGE SCALE GENOMIC DNA]</scope>
    <source>
        <strain evidence="1">AMbin10</strain>
    </source>
</reference>
<dbReference type="AlphaFoldDB" id="A0A2W4TC27"/>
<protein>
    <submittedName>
        <fullName evidence="1">Uncharacterized protein</fullName>
    </submittedName>
</protein>
<evidence type="ECO:0000313" key="2">
    <source>
        <dbReference type="Proteomes" id="UP000249396"/>
    </source>
</evidence>
<name>A0A2W4TC27_9GAMM</name>
<gene>
    <name evidence="1" type="ORF">DM484_06975</name>
</gene>
<dbReference type="EMBL" id="QJPH01000232">
    <property type="protein sequence ID" value="PZN82154.1"/>
    <property type="molecule type" value="Genomic_DNA"/>
</dbReference>
<comment type="caution">
    <text evidence="1">The sequence shown here is derived from an EMBL/GenBank/DDBJ whole genome shotgun (WGS) entry which is preliminary data.</text>
</comment>
<dbReference type="Proteomes" id="UP000249396">
    <property type="component" value="Unassembled WGS sequence"/>
</dbReference>